<evidence type="ECO:0000313" key="1">
    <source>
        <dbReference type="EMBL" id="GBO19589.1"/>
    </source>
</evidence>
<protein>
    <submittedName>
        <fullName evidence="1">Uncharacterized protein</fullName>
    </submittedName>
</protein>
<dbReference type="Proteomes" id="UP000499080">
    <property type="component" value="Unassembled WGS sequence"/>
</dbReference>
<keyword evidence="2" id="KW-1185">Reference proteome</keyword>
<organism evidence="1 2">
    <name type="scientific">Araneus ventricosus</name>
    <name type="common">Orbweaver spider</name>
    <name type="synonym">Epeira ventricosa</name>
    <dbReference type="NCBI Taxonomy" id="182803"/>
    <lineage>
        <taxon>Eukaryota</taxon>
        <taxon>Metazoa</taxon>
        <taxon>Ecdysozoa</taxon>
        <taxon>Arthropoda</taxon>
        <taxon>Chelicerata</taxon>
        <taxon>Arachnida</taxon>
        <taxon>Araneae</taxon>
        <taxon>Araneomorphae</taxon>
        <taxon>Entelegynae</taxon>
        <taxon>Araneoidea</taxon>
        <taxon>Araneidae</taxon>
        <taxon>Araneus</taxon>
    </lineage>
</organism>
<dbReference type="EMBL" id="BGPR01043062">
    <property type="protein sequence ID" value="GBO19589.1"/>
    <property type="molecule type" value="Genomic_DNA"/>
</dbReference>
<proteinExistence type="predicted"/>
<accession>A0A4Y2V2X6</accession>
<reference evidence="1 2" key="1">
    <citation type="journal article" date="2019" name="Sci. Rep.">
        <title>Orb-weaving spider Araneus ventricosus genome elucidates the spidroin gene catalogue.</title>
        <authorList>
            <person name="Kono N."/>
            <person name="Nakamura H."/>
            <person name="Ohtoshi R."/>
            <person name="Moran D.A.P."/>
            <person name="Shinohara A."/>
            <person name="Yoshida Y."/>
            <person name="Fujiwara M."/>
            <person name="Mori M."/>
            <person name="Tomita M."/>
            <person name="Arakawa K."/>
        </authorList>
    </citation>
    <scope>NUCLEOTIDE SEQUENCE [LARGE SCALE GENOMIC DNA]</scope>
</reference>
<comment type="caution">
    <text evidence="1">The sequence shown here is derived from an EMBL/GenBank/DDBJ whole genome shotgun (WGS) entry which is preliminary data.</text>
</comment>
<gene>
    <name evidence="1" type="ORF">AVEN_150825_1</name>
</gene>
<evidence type="ECO:0000313" key="2">
    <source>
        <dbReference type="Proteomes" id="UP000499080"/>
    </source>
</evidence>
<name>A0A4Y2V2X6_ARAVE</name>
<dbReference type="AlphaFoldDB" id="A0A4Y2V2X6"/>
<sequence>MFTASNMKCRTTKPSANSRIDDDITHSANFHFYHVTGSHPHNRSQALFYFYSLETSTLHFPFEVDYHFCHPLPKGWINRLLLLLRLLKEN</sequence>